<evidence type="ECO:0000313" key="3">
    <source>
        <dbReference type="Proteomes" id="UP000076335"/>
    </source>
</evidence>
<gene>
    <name evidence="2" type="ORF">AUP42_04035</name>
</gene>
<evidence type="ECO:0000256" key="1">
    <source>
        <dbReference type="SAM" id="Phobius"/>
    </source>
</evidence>
<sequence>MIPALLAQIGLPLLMKAVGAGLDTIDHPVAKTAAEGLKQVGDAVTKGDVTPAQIAEANRHSERMAEIELSRDRGILTTINRTIRAEVQSEDAFVRRWRPSFGYAVALTWIMTMGSIAAAIILTPLQAPAIIAALVNTSPIWGIALGVLGVSVVKRSADKKIGEGGA</sequence>
<keyword evidence="1" id="KW-0812">Transmembrane</keyword>
<protein>
    <submittedName>
        <fullName evidence="2">Ribokinase</fullName>
    </submittedName>
</protein>
<keyword evidence="1" id="KW-0472">Membrane</keyword>
<dbReference type="Pfam" id="PF11351">
    <property type="entry name" value="GTA_holin_3TM"/>
    <property type="match status" value="1"/>
</dbReference>
<feature type="transmembrane region" description="Helical" evidence="1">
    <location>
        <begin position="101"/>
        <end position="123"/>
    </location>
</feature>
<dbReference type="OrthoDB" id="7366354at2"/>
<keyword evidence="2" id="KW-0418">Kinase</keyword>
<proteinExistence type="predicted"/>
<organism evidence="2 3">
    <name type="scientific">Thalassospira lucentensis</name>
    <dbReference type="NCBI Taxonomy" id="168935"/>
    <lineage>
        <taxon>Bacteria</taxon>
        <taxon>Pseudomonadati</taxon>
        <taxon>Pseudomonadota</taxon>
        <taxon>Alphaproteobacteria</taxon>
        <taxon>Rhodospirillales</taxon>
        <taxon>Thalassospiraceae</taxon>
        <taxon>Thalassospira</taxon>
    </lineage>
</organism>
<dbReference type="EMBL" id="LPVY01000021">
    <property type="protein sequence ID" value="KZB62134.1"/>
    <property type="molecule type" value="Genomic_DNA"/>
</dbReference>
<dbReference type="AlphaFoldDB" id="A0A154L2E1"/>
<name>A0A154L2E1_9PROT</name>
<keyword evidence="2" id="KW-0808">Transferase</keyword>
<dbReference type="InterPro" id="IPR021497">
    <property type="entry name" value="GTA_holin_3TM"/>
</dbReference>
<evidence type="ECO:0000313" key="2">
    <source>
        <dbReference type="EMBL" id="KZB62134.1"/>
    </source>
</evidence>
<comment type="caution">
    <text evidence="2">The sequence shown here is derived from an EMBL/GenBank/DDBJ whole genome shotgun (WGS) entry which is preliminary data.</text>
</comment>
<dbReference type="Proteomes" id="UP000076335">
    <property type="component" value="Unassembled WGS sequence"/>
</dbReference>
<keyword evidence="1" id="KW-1133">Transmembrane helix</keyword>
<dbReference type="GO" id="GO:0016301">
    <property type="term" value="F:kinase activity"/>
    <property type="evidence" value="ECO:0007669"/>
    <property type="project" value="UniProtKB-KW"/>
</dbReference>
<reference evidence="2 3" key="1">
    <citation type="submission" date="2015-12" db="EMBL/GenBank/DDBJ databases">
        <title>Genome sequence of Thalassospira lucentensis MCCC 1A02072.</title>
        <authorList>
            <person name="Lu L."/>
            <person name="Lai Q."/>
            <person name="Shao Z."/>
            <person name="Qian P."/>
        </authorList>
    </citation>
    <scope>NUCLEOTIDE SEQUENCE [LARGE SCALE GENOMIC DNA]</scope>
    <source>
        <strain evidence="2 3">MCCC 1A02072</strain>
    </source>
</reference>
<dbReference type="RefSeq" id="WP_062952713.1">
    <property type="nucleotide sequence ID" value="NZ_LPVY01000021.1"/>
</dbReference>
<accession>A0A154L2E1</accession>
<feature type="transmembrane region" description="Helical" evidence="1">
    <location>
        <begin position="129"/>
        <end position="153"/>
    </location>
</feature>